<comment type="caution">
    <text evidence="2">The sequence shown here is derived from an EMBL/GenBank/DDBJ whole genome shotgun (WGS) entry which is preliminary data.</text>
</comment>
<dbReference type="EMBL" id="JAOPGA020001688">
    <property type="protein sequence ID" value="KAL0490447.1"/>
    <property type="molecule type" value="Genomic_DNA"/>
</dbReference>
<feature type="signal peptide" evidence="1">
    <location>
        <begin position="1"/>
        <end position="21"/>
    </location>
</feature>
<keyword evidence="1" id="KW-0732">Signal</keyword>
<accession>A0AAW2ZP64</accession>
<sequence>MPTKTMSVLFLILCLLAGTFATDMALTAIPTPKTIRTYPQPLPLSMCATNWRGDVRRDAQYYLADGYKLALSCRLDCMSKVSGKVHFDGGCKERYYYYGSIGTCLQAGELSDSQAKIAENFCMNCNGCKKSHNRPFNAASAKSTQGDNSGRLPK</sequence>
<evidence type="ECO:0000313" key="2">
    <source>
        <dbReference type="EMBL" id="KAL0490447.1"/>
    </source>
</evidence>
<protein>
    <submittedName>
        <fullName evidence="2">Papilin</fullName>
    </submittedName>
</protein>
<gene>
    <name evidence="2" type="ORF">AKO1_009476</name>
</gene>
<feature type="chain" id="PRO_5043486881" evidence="1">
    <location>
        <begin position="22"/>
        <end position="154"/>
    </location>
</feature>
<organism evidence="2 3">
    <name type="scientific">Acrasis kona</name>
    <dbReference type="NCBI Taxonomy" id="1008807"/>
    <lineage>
        <taxon>Eukaryota</taxon>
        <taxon>Discoba</taxon>
        <taxon>Heterolobosea</taxon>
        <taxon>Tetramitia</taxon>
        <taxon>Eutetramitia</taxon>
        <taxon>Acrasidae</taxon>
        <taxon>Acrasis</taxon>
    </lineage>
</organism>
<evidence type="ECO:0000256" key="1">
    <source>
        <dbReference type="SAM" id="SignalP"/>
    </source>
</evidence>
<dbReference type="AlphaFoldDB" id="A0AAW2ZP64"/>
<reference evidence="2 3" key="1">
    <citation type="submission" date="2024-03" db="EMBL/GenBank/DDBJ databases">
        <title>The Acrasis kona genome and developmental transcriptomes reveal deep origins of eukaryotic multicellular pathways.</title>
        <authorList>
            <person name="Sheikh S."/>
            <person name="Fu C.-J."/>
            <person name="Brown M.W."/>
            <person name="Baldauf S.L."/>
        </authorList>
    </citation>
    <scope>NUCLEOTIDE SEQUENCE [LARGE SCALE GENOMIC DNA]</scope>
    <source>
        <strain evidence="2 3">ATCC MYA-3509</strain>
    </source>
</reference>
<dbReference type="Proteomes" id="UP001431209">
    <property type="component" value="Unassembled WGS sequence"/>
</dbReference>
<evidence type="ECO:0000313" key="3">
    <source>
        <dbReference type="Proteomes" id="UP001431209"/>
    </source>
</evidence>
<name>A0AAW2ZP64_9EUKA</name>
<keyword evidence="3" id="KW-1185">Reference proteome</keyword>
<proteinExistence type="predicted"/>